<dbReference type="OrthoDB" id="5417887at2759"/>
<evidence type="ECO:0000256" key="4">
    <source>
        <dbReference type="ARBA" id="ARBA00023136"/>
    </source>
</evidence>
<dbReference type="VEuPathDB" id="FungiDB:Z518_08514"/>
<evidence type="ECO:0000256" key="2">
    <source>
        <dbReference type="ARBA" id="ARBA00022692"/>
    </source>
</evidence>
<dbReference type="PANTHER" id="PTHR33048:SF42">
    <property type="entry name" value="INTEGRAL MEMBRANE PROTEIN"/>
    <property type="match status" value="1"/>
</dbReference>
<feature type="region of interest" description="Disordered" evidence="6">
    <location>
        <begin position="303"/>
        <end position="329"/>
    </location>
</feature>
<dbReference type="GeneID" id="25296585"/>
<dbReference type="HOGENOM" id="CLU_028200_3_0_1"/>
<gene>
    <name evidence="9" type="ORF">Z518_08514</name>
</gene>
<feature type="transmembrane region" description="Helical" evidence="7">
    <location>
        <begin position="22"/>
        <end position="43"/>
    </location>
</feature>
<keyword evidence="10" id="KW-1185">Reference proteome</keyword>
<sequence length="356" mass="39253">MSQTLPPPGATGLASDDQGPKVVVVLWVLTVIPALFVALRLYTRITLSKSYGWDDTVIVAAWVLLLVYTSIITKARDYGVGRHYWTLEQDRLVNAYLFIYIGQTVIIEACSLSKTAFAFTLLRIVTKKFEKLAIWYIILSLNIVMLLCGIFQFVQCKNPAYGWDKSIKTECWPLSTFVNYTIFAGAYSAACDFALALYPWVILKSLNMKRREKVGVGLAMSLGVFAGATAIIKTTKLPALSKQVDYTYAGSDTLLWAGAETGSTIAASSIAVYRPLLKKVMSYVTSSQKSSFYVLENFGPGADKPGHRAPSRMHGRATSRGHRTIVGEGESDRSILPLHNQIKKTSEVTISYASRA</sequence>
<accession>A0A0D2GWI2</accession>
<feature type="transmembrane region" description="Helical" evidence="7">
    <location>
        <begin position="55"/>
        <end position="75"/>
    </location>
</feature>
<dbReference type="GO" id="GO:0016020">
    <property type="term" value="C:membrane"/>
    <property type="evidence" value="ECO:0007669"/>
    <property type="project" value="UniProtKB-SubCell"/>
</dbReference>
<comment type="subcellular location">
    <subcellularLocation>
        <location evidence="1">Membrane</location>
        <topology evidence="1">Multi-pass membrane protein</topology>
    </subcellularLocation>
</comment>
<feature type="transmembrane region" description="Helical" evidence="7">
    <location>
        <begin position="95"/>
        <end position="122"/>
    </location>
</feature>
<keyword evidence="3 7" id="KW-1133">Transmembrane helix</keyword>
<evidence type="ECO:0000256" key="1">
    <source>
        <dbReference type="ARBA" id="ARBA00004141"/>
    </source>
</evidence>
<feature type="transmembrane region" description="Helical" evidence="7">
    <location>
        <begin position="254"/>
        <end position="273"/>
    </location>
</feature>
<keyword evidence="4 7" id="KW-0472">Membrane</keyword>
<dbReference type="Pfam" id="PF20684">
    <property type="entry name" value="Fung_rhodopsin"/>
    <property type="match status" value="1"/>
</dbReference>
<evidence type="ECO:0000313" key="10">
    <source>
        <dbReference type="Proteomes" id="UP000053617"/>
    </source>
</evidence>
<protein>
    <recommendedName>
        <fullName evidence="8">Rhodopsin domain-containing protein</fullName>
    </recommendedName>
</protein>
<reference evidence="9 10" key="1">
    <citation type="submission" date="2015-01" db="EMBL/GenBank/DDBJ databases">
        <title>The Genome Sequence of Rhinocladiella mackenzie CBS 650.93.</title>
        <authorList>
            <consortium name="The Broad Institute Genomics Platform"/>
            <person name="Cuomo C."/>
            <person name="de Hoog S."/>
            <person name="Gorbushina A."/>
            <person name="Stielow B."/>
            <person name="Teixiera M."/>
            <person name="Abouelleil A."/>
            <person name="Chapman S.B."/>
            <person name="Priest M."/>
            <person name="Young S.K."/>
            <person name="Wortman J."/>
            <person name="Nusbaum C."/>
            <person name="Birren B."/>
        </authorList>
    </citation>
    <scope>NUCLEOTIDE SEQUENCE [LARGE SCALE GENOMIC DNA]</scope>
    <source>
        <strain evidence="9 10">CBS 650.93</strain>
    </source>
</reference>
<dbReference type="InterPro" id="IPR049326">
    <property type="entry name" value="Rhodopsin_dom_fungi"/>
</dbReference>
<dbReference type="AlphaFoldDB" id="A0A0D2GWI2"/>
<evidence type="ECO:0000256" key="3">
    <source>
        <dbReference type="ARBA" id="ARBA00022989"/>
    </source>
</evidence>
<dbReference type="InterPro" id="IPR052337">
    <property type="entry name" value="SAT4-like"/>
</dbReference>
<evidence type="ECO:0000313" key="9">
    <source>
        <dbReference type="EMBL" id="KIX02573.1"/>
    </source>
</evidence>
<dbReference type="RefSeq" id="XP_013269709.1">
    <property type="nucleotide sequence ID" value="XM_013414255.1"/>
</dbReference>
<dbReference type="Proteomes" id="UP000053617">
    <property type="component" value="Unassembled WGS sequence"/>
</dbReference>
<evidence type="ECO:0000256" key="7">
    <source>
        <dbReference type="SAM" id="Phobius"/>
    </source>
</evidence>
<keyword evidence="2 7" id="KW-0812">Transmembrane</keyword>
<evidence type="ECO:0000256" key="5">
    <source>
        <dbReference type="ARBA" id="ARBA00038359"/>
    </source>
</evidence>
<comment type="similarity">
    <text evidence="5">Belongs to the SAT4 family.</text>
</comment>
<organism evidence="9 10">
    <name type="scientific">Rhinocladiella mackenziei CBS 650.93</name>
    <dbReference type="NCBI Taxonomy" id="1442369"/>
    <lineage>
        <taxon>Eukaryota</taxon>
        <taxon>Fungi</taxon>
        <taxon>Dikarya</taxon>
        <taxon>Ascomycota</taxon>
        <taxon>Pezizomycotina</taxon>
        <taxon>Eurotiomycetes</taxon>
        <taxon>Chaetothyriomycetidae</taxon>
        <taxon>Chaetothyriales</taxon>
        <taxon>Herpotrichiellaceae</taxon>
        <taxon>Rhinocladiella</taxon>
    </lineage>
</organism>
<feature type="transmembrane region" description="Helical" evidence="7">
    <location>
        <begin position="134"/>
        <end position="154"/>
    </location>
</feature>
<proteinExistence type="inferred from homology"/>
<feature type="compositionally biased region" description="Basic residues" evidence="6">
    <location>
        <begin position="307"/>
        <end position="323"/>
    </location>
</feature>
<feature type="transmembrane region" description="Helical" evidence="7">
    <location>
        <begin position="214"/>
        <end position="234"/>
    </location>
</feature>
<dbReference type="PANTHER" id="PTHR33048">
    <property type="entry name" value="PTH11-LIKE INTEGRAL MEMBRANE PROTEIN (AFU_ORTHOLOGUE AFUA_5G11245)"/>
    <property type="match status" value="1"/>
</dbReference>
<dbReference type="EMBL" id="KN847480">
    <property type="protein sequence ID" value="KIX02573.1"/>
    <property type="molecule type" value="Genomic_DNA"/>
</dbReference>
<feature type="domain" description="Rhodopsin" evidence="8">
    <location>
        <begin position="39"/>
        <end position="279"/>
    </location>
</feature>
<evidence type="ECO:0000259" key="8">
    <source>
        <dbReference type="Pfam" id="PF20684"/>
    </source>
</evidence>
<feature type="transmembrane region" description="Helical" evidence="7">
    <location>
        <begin position="182"/>
        <end position="202"/>
    </location>
</feature>
<name>A0A0D2GWI2_9EURO</name>
<evidence type="ECO:0000256" key="6">
    <source>
        <dbReference type="SAM" id="MobiDB-lite"/>
    </source>
</evidence>